<dbReference type="PANTHER" id="PTHR11254">
    <property type="entry name" value="HECT DOMAIN UBIQUITIN-PROTEIN LIGASE"/>
    <property type="match status" value="1"/>
</dbReference>
<organism evidence="8 9">
    <name type="scientific">Vairimorpha apis BRL 01</name>
    <dbReference type="NCBI Taxonomy" id="1037528"/>
    <lineage>
        <taxon>Eukaryota</taxon>
        <taxon>Fungi</taxon>
        <taxon>Fungi incertae sedis</taxon>
        <taxon>Microsporidia</taxon>
        <taxon>Nosematidae</taxon>
        <taxon>Vairimorpha</taxon>
    </lineage>
</organism>
<evidence type="ECO:0000256" key="6">
    <source>
        <dbReference type="PROSITE-ProRule" id="PRU00104"/>
    </source>
</evidence>
<dbReference type="Proteomes" id="UP000053780">
    <property type="component" value="Unassembled WGS sequence"/>
</dbReference>
<dbReference type="Pfam" id="PF00632">
    <property type="entry name" value="HECT"/>
    <property type="match status" value="1"/>
</dbReference>
<evidence type="ECO:0000313" key="8">
    <source>
        <dbReference type="EMBL" id="EQB61820.1"/>
    </source>
</evidence>
<dbReference type="InterPro" id="IPR000569">
    <property type="entry name" value="HECT_dom"/>
</dbReference>
<dbReference type="EMBL" id="KE647082">
    <property type="protein sequence ID" value="EQB61820.1"/>
    <property type="molecule type" value="Genomic_DNA"/>
</dbReference>
<accession>T0MLB8</accession>
<evidence type="ECO:0000313" key="9">
    <source>
        <dbReference type="Proteomes" id="UP000053780"/>
    </source>
</evidence>
<evidence type="ECO:0000256" key="1">
    <source>
        <dbReference type="ARBA" id="ARBA00000885"/>
    </source>
</evidence>
<dbReference type="SMART" id="SM00119">
    <property type="entry name" value="HECTc"/>
    <property type="match status" value="1"/>
</dbReference>
<gene>
    <name evidence="8" type="ORF">NAPIS_ORF00609</name>
</gene>
<dbReference type="Gene3D" id="3.30.2410.10">
    <property type="entry name" value="Hect, E3 ligase catalytic domain"/>
    <property type="match status" value="1"/>
</dbReference>
<dbReference type="SUPFAM" id="SSF56204">
    <property type="entry name" value="Hect, E3 ligase catalytic domain"/>
    <property type="match status" value="1"/>
</dbReference>
<evidence type="ECO:0000256" key="3">
    <source>
        <dbReference type="ARBA" id="ARBA00012485"/>
    </source>
</evidence>
<reference evidence="8 9" key="1">
    <citation type="journal article" date="2013" name="BMC Genomics">
        <title>Genome sequencing and comparative genomics of honey bee microsporidia, Nosema apis reveal novel insights into host-parasite interactions.</title>
        <authorList>
            <person name="Chen Yp."/>
            <person name="Pettis J.S."/>
            <person name="Zhao Y."/>
            <person name="Liu X."/>
            <person name="Tallon L.J."/>
            <person name="Sadzewicz L.D."/>
            <person name="Li R."/>
            <person name="Zheng H."/>
            <person name="Huang S."/>
            <person name="Zhang X."/>
            <person name="Hamilton M.C."/>
            <person name="Pernal S.F."/>
            <person name="Melathopoulos A.P."/>
            <person name="Yan X."/>
            <person name="Evans J.D."/>
        </authorList>
    </citation>
    <scope>NUCLEOTIDE SEQUENCE [LARGE SCALE GENOMIC DNA]</scope>
    <source>
        <strain evidence="8 9">BRL 01</strain>
    </source>
</reference>
<evidence type="ECO:0000256" key="4">
    <source>
        <dbReference type="ARBA" id="ARBA00022679"/>
    </source>
</evidence>
<dbReference type="PROSITE" id="PS50237">
    <property type="entry name" value="HECT"/>
    <property type="match status" value="1"/>
</dbReference>
<dbReference type="Gene3D" id="3.30.2160.10">
    <property type="entry name" value="Hect, E3 ligase catalytic domain"/>
    <property type="match status" value="1"/>
</dbReference>
<dbReference type="InterPro" id="IPR050409">
    <property type="entry name" value="E3_ubiq-protein_ligase"/>
</dbReference>
<name>T0MLB8_9MICR</name>
<protein>
    <recommendedName>
        <fullName evidence="3">HECT-type E3 ubiquitin transferase</fullName>
        <ecNumber evidence="3">2.3.2.26</ecNumber>
    </recommendedName>
</protein>
<dbReference type="VEuPathDB" id="MicrosporidiaDB:NAPIS_ORF00609"/>
<dbReference type="HOGENOM" id="CLU_002173_9_0_1"/>
<dbReference type="GO" id="GO:0061630">
    <property type="term" value="F:ubiquitin protein ligase activity"/>
    <property type="evidence" value="ECO:0007669"/>
    <property type="project" value="UniProtKB-EC"/>
</dbReference>
<feature type="active site" description="Glycyl thioester intermediate" evidence="6">
    <location>
        <position position="411"/>
    </location>
</feature>
<evidence type="ECO:0000256" key="2">
    <source>
        <dbReference type="ARBA" id="ARBA00004906"/>
    </source>
</evidence>
<evidence type="ECO:0000256" key="5">
    <source>
        <dbReference type="ARBA" id="ARBA00022786"/>
    </source>
</evidence>
<dbReference type="InterPro" id="IPR035983">
    <property type="entry name" value="Hect_E3_ubiquitin_ligase"/>
</dbReference>
<keyword evidence="5 6" id="KW-0833">Ubl conjugation pathway</keyword>
<sequence>MSYSITQQPTFEHNYQKHFLQDRSDDKIIKTNEVQILDKSYKLDELVNDSNKDKILKIFQLKKKYLKIRKIYTNVRYIDISRKKLLNDTFKKIMALDEKSFITSRLRIVFKDELGDDCSGLTKEWLNLIFNEIFKEKYNLFSPTFDNSSEFIIKYSENVNNDLILKYKFIGRLLNQAFINNVSLNFPCEWFIFHFLTRKQIFLNDVKKYDSEYYIVLENIYKFIKNENNIQPTLKFQDIYFDGHNYFEVNLKENGNNIYVTKENVEEFIHLKIQMKYIGNIKKQLYALREGFEEIIYPDIYRNYNWKQLQLDICGIRRIEMKDWIENSVYRLAPLSDKTFIYLFWQIVNNYTTEQKSKLLYFVTSQYWPPYGGFKNLKGKSSNFVCPFNILELNEDSSKFGFDCAINARTCTNTLYLPNINDKKILKKLLDCAIEKFDGFNCV</sequence>
<dbReference type="EC" id="2.3.2.26" evidence="3"/>
<comment type="catalytic activity">
    <reaction evidence="1">
        <text>S-ubiquitinyl-[E2 ubiquitin-conjugating enzyme]-L-cysteine + [acceptor protein]-L-lysine = [E2 ubiquitin-conjugating enzyme]-L-cysteine + N(6)-ubiquitinyl-[acceptor protein]-L-lysine.</text>
        <dbReference type="EC" id="2.3.2.26"/>
    </reaction>
</comment>
<comment type="pathway">
    <text evidence="2">Protein modification; protein ubiquitination.</text>
</comment>
<dbReference type="Gene3D" id="3.90.1750.10">
    <property type="entry name" value="Hect, E3 ligase catalytic domains"/>
    <property type="match status" value="1"/>
</dbReference>
<feature type="domain" description="HECT" evidence="7">
    <location>
        <begin position="98"/>
        <end position="443"/>
    </location>
</feature>
<proteinExistence type="predicted"/>
<keyword evidence="4" id="KW-0808">Transferase</keyword>
<dbReference type="PANTHER" id="PTHR11254:SF440">
    <property type="entry name" value="E3 UBIQUITIN-PROTEIN LIGASE NEDD-4"/>
    <property type="match status" value="1"/>
</dbReference>
<evidence type="ECO:0000259" key="7">
    <source>
        <dbReference type="PROSITE" id="PS50237"/>
    </source>
</evidence>
<dbReference type="OrthoDB" id="8068875at2759"/>
<dbReference type="AlphaFoldDB" id="T0MLB8"/>
<keyword evidence="9" id="KW-1185">Reference proteome</keyword>